<dbReference type="Proteomes" id="UP000198307">
    <property type="component" value="Unassembled WGS sequence"/>
</dbReference>
<feature type="transmembrane region" description="Helical" evidence="1">
    <location>
        <begin position="44"/>
        <end position="64"/>
    </location>
</feature>
<sequence>MNHWILIIVAAGSNVALNLFLKKGGQGLDTSGLLPLILSILKSGWMWLAVFSAVALLTAFVSAIRIYSLSLTYTAVTALAMVTLTMIGALFQQEVIGLTRVAGLGLIIAGLVVTAMAGNAG</sequence>
<protein>
    <recommendedName>
        <fullName evidence="4">Multidrug transporter EmrE</fullName>
    </recommendedName>
</protein>
<evidence type="ECO:0000313" key="3">
    <source>
        <dbReference type="Proteomes" id="UP000198307"/>
    </source>
</evidence>
<evidence type="ECO:0000256" key="1">
    <source>
        <dbReference type="SAM" id="Phobius"/>
    </source>
</evidence>
<keyword evidence="1" id="KW-0812">Transmembrane</keyword>
<dbReference type="EMBL" id="FZQB01000001">
    <property type="protein sequence ID" value="SNT68566.1"/>
    <property type="molecule type" value="Genomic_DNA"/>
</dbReference>
<keyword evidence="1" id="KW-0472">Membrane</keyword>
<accession>A0A239PL99</accession>
<dbReference type="InterPro" id="IPR037185">
    <property type="entry name" value="EmrE-like"/>
</dbReference>
<dbReference type="AlphaFoldDB" id="A0A239PL99"/>
<dbReference type="Gene3D" id="1.10.3730.20">
    <property type="match status" value="1"/>
</dbReference>
<feature type="transmembrane region" description="Helical" evidence="1">
    <location>
        <begin position="97"/>
        <end position="118"/>
    </location>
</feature>
<reference evidence="2 3" key="1">
    <citation type="submission" date="2017-07" db="EMBL/GenBank/DDBJ databases">
        <authorList>
            <person name="Sun Z.S."/>
            <person name="Albrecht U."/>
            <person name="Echele G."/>
            <person name="Lee C.C."/>
        </authorList>
    </citation>
    <scope>NUCLEOTIDE SEQUENCE [LARGE SCALE GENOMIC DNA]</scope>
    <source>
        <strain evidence="2 3">DSM 14827</strain>
    </source>
</reference>
<evidence type="ECO:0008006" key="4">
    <source>
        <dbReference type="Google" id="ProtNLM"/>
    </source>
</evidence>
<proteinExistence type="predicted"/>
<dbReference type="OrthoDB" id="7863659at2"/>
<keyword evidence="3" id="KW-1185">Reference proteome</keyword>
<organism evidence="2 3">
    <name type="scientific">Paracoccus seriniphilus</name>
    <dbReference type="NCBI Taxonomy" id="184748"/>
    <lineage>
        <taxon>Bacteria</taxon>
        <taxon>Pseudomonadati</taxon>
        <taxon>Pseudomonadota</taxon>
        <taxon>Alphaproteobacteria</taxon>
        <taxon>Rhodobacterales</taxon>
        <taxon>Paracoccaceae</taxon>
        <taxon>Paracoccus</taxon>
    </lineage>
</organism>
<name>A0A239PL99_9RHOB</name>
<evidence type="ECO:0000313" key="2">
    <source>
        <dbReference type="EMBL" id="SNT68566.1"/>
    </source>
</evidence>
<dbReference type="SUPFAM" id="SSF103481">
    <property type="entry name" value="Multidrug resistance efflux transporter EmrE"/>
    <property type="match status" value="1"/>
</dbReference>
<feature type="transmembrane region" description="Helical" evidence="1">
    <location>
        <begin position="71"/>
        <end position="91"/>
    </location>
</feature>
<dbReference type="RefSeq" id="WP_089342487.1">
    <property type="nucleotide sequence ID" value="NZ_CP067129.1"/>
</dbReference>
<gene>
    <name evidence="2" type="ORF">SAMN05444959_101124</name>
</gene>
<keyword evidence="1" id="KW-1133">Transmembrane helix</keyword>